<keyword evidence="19" id="KW-1185">Reference proteome</keyword>
<accession>A0ABR3NJH3</accession>
<dbReference type="Pfam" id="PF01839">
    <property type="entry name" value="FG-GAP"/>
    <property type="match status" value="2"/>
</dbReference>
<dbReference type="InterPro" id="IPR032695">
    <property type="entry name" value="Integrin_dom_sf"/>
</dbReference>
<proteinExistence type="inferred from homology"/>
<organism evidence="18 19">
    <name type="scientific">Cirrhinus molitorella</name>
    <name type="common">mud carp</name>
    <dbReference type="NCBI Taxonomy" id="172907"/>
    <lineage>
        <taxon>Eukaryota</taxon>
        <taxon>Metazoa</taxon>
        <taxon>Chordata</taxon>
        <taxon>Craniata</taxon>
        <taxon>Vertebrata</taxon>
        <taxon>Euteleostomi</taxon>
        <taxon>Actinopterygii</taxon>
        <taxon>Neopterygii</taxon>
        <taxon>Teleostei</taxon>
        <taxon>Ostariophysi</taxon>
        <taxon>Cypriniformes</taxon>
        <taxon>Cyprinidae</taxon>
        <taxon>Labeoninae</taxon>
        <taxon>Labeonini</taxon>
        <taxon>Cirrhinus</taxon>
    </lineage>
</organism>
<evidence type="ECO:0000256" key="5">
    <source>
        <dbReference type="ARBA" id="ARBA00022729"/>
    </source>
</evidence>
<evidence type="ECO:0000256" key="3">
    <source>
        <dbReference type="ARBA" id="ARBA00022692"/>
    </source>
</evidence>
<feature type="domain" description="VWFA" evidence="17">
    <location>
        <begin position="606"/>
        <end position="777"/>
    </location>
</feature>
<evidence type="ECO:0000256" key="11">
    <source>
        <dbReference type="ARBA" id="ARBA00023136"/>
    </source>
</evidence>
<comment type="subcellular location">
    <subcellularLocation>
        <location evidence="1 16">Membrane</location>
        <topology evidence="1 16">Single-pass type I membrane protein</topology>
    </subcellularLocation>
</comment>
<dbReference type="SMART" id="SM00191">
    <property type="entry name" value="Int_alpha"/>
    <property type="match status" value="4"/>
</dbReference>
<dbReference type="PANTHER" id="PTHR24020">
    <property type="entry name" value="COLLAGEN ALPHA"/>
    <property type="match status" value="1"/>
</dbReference>
<keyword evidence="11" id="KW-0472">Membrane</keyword>
<keyword evidence="8 16" id="KW-0130">Cell adhesion</keyword>
<dbReference type="InterPro" id="IPR000413">
    <property type="entry name" value="Integrin_alpha"/>
</dbReference>
<protein>
    <recommendedName>
        <fullName evidence="17">VWFA domain-containing protein</fullName>
    </recommendedName>
</protein>
<evidence type="ECO:0000313" key="19">
    <source>
        <dbReference type="Proteomes" id="UP001558613"/>
    </source>
</evidence>
<evidence type="ECO:0000256" key="12">
    <source>
        <dbReference type="ARBA" id="ARBA00023157"/>
    </source>
</evidence>
<keyword evidence="3" id="KW-0812">Transmembrane</keyword>
<feature type="domain" description="VWFA" evidence="17">
    <location>
        <begin position="34"/>
        <end position="120"/>
    </location>
</feature>
<dbReference type="InterPro" id="IPR050525">
    <property type="entry name" value="ECM_Assembly_Org"/>
</dbReference>
<keyword evidence="12" id="KW-1015">Disulfide bond</keyword>
<sequence length="1429" mass="159579">MSVMQTRICDLAFATQFIRSLQAVSKFNCPYPRKNLLNSVSSGANPNAQKALVIITDGEPSDDDAGNVLNRCDEQNILRYIIGVGKVTLTTLLNLASKPKQNNTFHIREYSELRGLIDKLQKKIHNIKGSKEAHDRNRQRELSQSGFSLQAVPKFPDAYQECTKREVNLVFLFDGSSSMKAQEFQMNKDFIKDVMKKFSGSSIKFAAVQFSTHIRIVFDFNDYQNGSAEGKLMKERHMKSLTNTYYAIDYVLKNLLNSVSSGANPNAQKALVIITDGEPSDDDVGNVLNRCDEQNILRYIIGVGKVTLTTLLNLASQPKQNNTFHIREYSELRGLIDNLQKKIHNIKGSKEAHDRNRQRELSQSGFSLQAVPKFPDAYQECTKREVNLVFLFDGSSSMKAHEFQISKDFIKDVMKKFSGSSIKFAAVQFSTHIQIVFDFNDYQNGSAEEKLMKERHMKSLTNTYYAIDYVLHNLMNSVSSGANPNAQKALVIITDGEPSDADAGNVLNRCDEQNILRYIIGVGKVTLTTLLNLASKPKQNNTFHIREYSELRGLIDNLQKKIHNIKGSKEAHDRNRQRELSQSGFSLQAVPKFTDTYQECTKREVNLVFLFDGSSSLKAHEFQISKDFIKDVMKKFSGSSIKFAAVQFSTHIRIVFDFNDYQNGSAEGKLMKEGHMKALTNTHNAIDYVLHNLLNSISSGANPNAQKALVIITDGEPSDADAGNVLNRCDEQNILRYIIGVGKVTLTTLLNLASKPKQNNTFHIREYSELRGLIDKLRKKIHNIKGSKEAHDRNRQRELSQSGFSLQAVPKFTDDYQECTKREVNLVFLFDGSSSLRAHDFAMSKNVIKDVMEQFSDSSIKFAAVQFSTIIQTVFDFNDYQNGSAEEKLMKERHMKALTNTYYAIDYVLKNLLNSVSSGANPNAQKALVIITDGEPSDVDAGNVLNRCDEQNILRYIIGVGKVKLTTLINLASEPKQNNTFHIREYSELHGLIDNLQKKIHNIKGSKEAHGRKGQRALLQSGFSVIYKQDSLIVGSFGSNDWRGALYEVTRSGSEFRETEIIDPAVRRDSYMGYSTVLGTRRGTALLFSGAPRAEHTGLVTLFTKKESTWTVTGHISGEQVGSYFGASLSVLDVDSDGDSDFLLVGAPLFCQSPSRPNGRLYVYTLSEQNFHKTLNVSESPTGRFAASVASLKDLNGDGLSDVAVGAPLENEGVVYIYLGDRTLGINPEHAPQRIAARFVLPGLHHFGVSLSGQMDMNDDNLIDIVIGAQGGIVLLKARPVMSVSAQLSFSPKEISPNNFECPGDQAFNAFNLTSCFTVTERTSSTGSLEKNLNVSIKLNVDFVQGLNRGFFDPMDSSSRTLQEFVLLDSGFSCFSFSIFMLRCIADTVSPLKIQMFFSQTEMLSGNSMAVLDIHSRREEYVEVPFQKN</sequence>
<keyword evidence="10 16" id="KW-0401">Integrin</keyword>
<dbReference type="InterPro" id="IPR028994">
    <property type="entry name" value="Integrin_alpha_N"/>
</dbReference>
<feature type="repeat" description="FG-GAP" evidence="15">
    <location>
        <begin position="1174"/>
        <end position="1227"/>
    </location>
</feature>
<evidence type="ECO:0000256" key="13">
    <source>
        <dbReference type="ARBA" id="ARBA00023170"/>
    </source>
</evidence>
<dbReference type="InterPro" id="IPR013519">
    <property type="entry name" value="Int_alpha_beta-p"/>
</dbReference>
<dbReference type="Pfam" id="PF00092">
    <property type="entry name" value="VWA"/>
    <property type="match status" value="5"/>
</dbReference>
<evidence type="ECO:0000256" key="7">
    <source>
        <dbReference type="ARBA" id="ARBA00022837"/>
    </source>
</evidence>
<evidence type="ECO:0000256" key="10">
    <source>
        <dbReference type="ARBA" id="ARBA00023037"/>
    </source>
</evidence>
<evidence type="ECO:0000256" key="1">
    <source>
        <dbReference type="ARBA" id="ARBA00004479"/>
    </source>
</evidence>
<dbReference type="EMBL" id="JAYMGO010000003">
    <property type="protein sequence ID" value="KAL1277124.1"/>
    <property type="molecule type" value="Genomic_DNA"/>
</dbReference>
<dbReference type="Gene3D" id="2.130.10.130">
    <property type="entry name" value="Integrin alpha, N-terminal"/>
    <property type="match status" value="1"/>
</dbReference>
<comment type="caution">
    <text evidence="18">The sequence shown here is derived from an EMBL/GenBank/DDBJ whole genome shotgun (WGS) entry which is preliminary data.</text>
</comment>
<dbReference type="InterPro" id="IPR036465">
    <property type="entry name" value="vWFA_dom_sf"/>
</dbReference>
<gene>
    <name evidence="18" type="ORF">QQF64_023797</name>
</gene>
<evidence type="ECO:0000256" key="15">
    <source>
        <dbReference type="PROSITE-ProRule" id="PRU00803"/>
    </source>
</evidence>
<dbReference type="InterPro" id="IPR013517">
    <property type="entry name" value="FG-GAP"/>
</dbReference>
<dbReference type="InterPro" id="IPR002035">
    <property type="entry name" value="VWF_A"/>
</dbReference>
<feature type="domain" description="VWFA" evidence="17">
    <location>
        <begin position="387"/>
        <end position="558"/>
    </location>
</feature>
<evidence type="ECO:0000256" key="9">
    <source>
        <dbReference type="ARBA" id="ARBA00022989"/>
    </source>
</evidence>
<keyword evidence="14" id="KW-0325">Glycoprotein</keyword>
<dbReference type="PROSITE" id="PS51470">
    <property type="entry name" value="FG_GAP"/>
    <property type="match status" value="3"/>
</dbReference>
<feature type="domain" description="VWFA" evidence="17">
    <location>
        <begin position="825"/>
        <end position="996"/>
    </location>
</feature>
<dbReference type="InterPro" id="IPR013649">
    <property type="entry name" value="Integrin_alpha_Ig-like_1"/>
</dbReference>
<name>A0ABR3NJH3_9TELE</name>
<feature type="repeat" description="FG-GAP" evidence="15">
    <location>
        <begin position="1111"/>
        <end position="1173"/>
    </location>
</feature>
<dbReference type="PROSITE" id="PS50234">
    <property type="entry name" value="VWFA"/>
    <property type="match status" value="5"/>
</dbReference>
<reference evidence="18 19" key="1">
    <citation type="submission" date="2023-09" db="EMBL/GenBank/DDBJ databases">
        <authorList>
            <person name="Wang M."/>
        </authorList>
    </citation>
    <scope>NUCLEOTIDE SEQUENCE [LARGE SCALE GENOMIC DNA]</scope>
    <source>
        <strain evidence="18">GT-2023</strain>
        <tissue evidence="18">Liver</tissue>
    </source>
</reference>
<dbReference type="SUPFAM" id="SSF69179">
    <property type="entry name" value="Integrin domains"/>
    <property type="match status" value="1"/>
</dbReference>
<dbReference type="PRINTS" id="PR01185">
    <property type="entry name" value="INTEGRINA"/>
</dbReference>
<dbReference type="PRINTS" id="PR00453">
    <property type="entry name" value="VWFADOMAIN"/>
</dbReference>
<comment type="similarity">
    <text evidence="2 16">Belongs to the integrin alpha chain family.</text>
</comment>
<evidence type="ECO:0000259" key="17">
    <source>
        <dbReference type="PROSITE" id="PS50234"/>
    </source>
</evidence>
<keyword evidence="4" id="KW-0479">Metal-binding</keyword>
<keyword evidence="7" id="KW-0106">Calcium</keyword>
<dbReference type="Gene3D" id="3.40.50.410">
    <property type="entry name" value="von Willebrand factor, type A domain"/>
    <property type="match status" value="5"/>
</dbReference>
<feature type="repeat" description="FG-GAP" evidence="15">
    <location>
        <begin position="1233"/>
        <end position="1293"/>
    </location>
</feature>
<evidence type="ECO:0000256" key="14">
    <source>
        <dbReference type="ARBA" id="ARBA00023180"/>
    </source>
</evidence>
<dbReference type="Proteomes" id="UP001558613">
    <property type="component" value="Unassembled WGS sequence"/>
</dbReference>
<feature type="domain" description="VWFA" evidence="17">
    <location>
        <begin position="168"/>
        <end position="339"/>
    </location>
</feature>
<dbReference type="PANTHER" id="PTHR24020:SF20">
    <property type="entry name" value="PH DOMAIN-CONTAINING PROTEIN"/>
    <property type="match status" value="1"/>
</dbReference>
<evidence type="ECO:0000256" key="8">
    <source>
        <dbReference type="ARBA" id="ARBA00022889"/>
    </source>
</evidence>
<keyword evidence="13 16" id="KW-0675">Receptor</keyword>
<evidence type="ECO:0000256" key="16">
    <source>
        <dbReference type="RuleBase" id="RU003762"/>
    </source>
</evidence>
<evidence type="ECO:0000313" key="18">
    <source>
        <dbReference type="EMBL" id="KAL1277124.1"/>
    </source>
</evidence>
<dbReference type="SUPFAM" id="SSF69318">
    <property type="entry name" value="Integrin alpha N-terminal domain"/>
    <property type="match status" value="1"/>
</dbReference>
<keyword evidence="6" id="KW-0677">Repeat</keyword>
<dbReference type="Gene3D" id="2.60.40.1460">
    <property type="entry name" value="Integrin domains. Chain A, domain 2"/>
    <property type="match status" value="1"/>
</dbReference>
<evidence type="ECO:0000256" key="2">
    <source>
        <dbReference type="ARBA" id="ARBA00008054"/>
    </source>
</evidence>
<dbReference type="SMART" id="SM00327">
    <property type="entry name" value="VWA"/>
    <property type="match status" value="4"/>
</dbReference>
<keyword evidence="9" id="KW-1133">Transmembrane helix</keyword>
<dbReference type="Pfam" id="PF08441">
    <property type="entry name" value="Integrin_A_Ig_1"/>
    <property type="match status" value="1"/>
</dbReference>
<evidence type="ECO:0000256" key="4">
    <source>
        <dbReference type="ARBA" id="ARBA00022723"/>
    </source>
</evidence>
<dbReference type="SUPFAM" id="SSF53300">
    <property type="entry name" value="vWA-like"/>
    <property type="match status" value="5"/>
</dbReference>
<evidence type="ECO:0000256" key="6">
    <source>
        <dbReference type="ARBA" id="ARBA00022737"/>
    </source>
</evidence>
<keyword evidence="5" id="KW-0732">Signal</keyword>